<dbReference type="InterPro" id="IPR018062">
    <property type="entry name" value="HTH_AraC-typ_CS"/>
</dbReference>
<dbReference type="Pfam" id="PF12833">
    <property type="entry name" value="HTH_18"/>
    <property type="match status" value="1"/>
</dbReference>
<dbReference type="OrthoDB" id="799767at2"/>
<evidence type="ECO:0000313" key="6">
    <source>
        <dbReference type="Proteomes" id="UP000190150"/>
    </source>
</evidence>
<dbReference type="InterPro" id="IPR020449">
    <property type="entry name" value="Tscrpt_reg_AraC-type_HTH"/>
</dbReference>
<evidence type="ECO:0000256" key="1">
    <source>
        <dbReference type="ARBA" id="ARBA00023015"/>
    </source>
</evidence>
<dbReference type="GO" id="GO:0003700">
    <property type="term" value="F:DNA-binding transcription factor activity"/>
    <property type="evidence" value="ECO:0007669"/>
    <property type="project" value="InterPro"/>
</dbReference>
<dbReference type="SMART" id="SM00342">
    <property type="entry name" value="HTH_ARAC"/>
    <property type="match status" value="1"/>
</dbReference>
<dbReference type="RefSeq" id="WP_079642403.1">
    <property type="nucleotide sequence ID" value="NZ_FUZF01000004.1"/>
</dbReference>
<evidence type="ECO:0000256" key="2">
    <source>
        <dbReference type="ARBA" id="ARBA00023125"/>
    </source>
</evidence>
<dbReference type="InterPro" id="IPR009057">
    <property type="entry name" value="Homeodomain-like_sf"/>
</dbReference>
<evidence type="ECO:0000256" key="3">
    <source>
        <dbReference type="ARBA" id="ARBA00023163"/>
    </source>
</evidence>
<proteinExistence type="predicted"/>
<name>A0A1T5CLN9_9SPHI</name>
<protein>
    <submittedName>
        <fullName evidence="5">AraC-type DNA-binding protein</fullName>
    </submittedName>
</protein>
<dbReference type="Gene3D" id="1.10.10.60">
    <property type="entry name" value="Homeodomain-like"/>
    <property type="match status" value="2"/>
</dbReference>
<dbReference type="PROSITE" id="PS00041">
    <property type="entry name" value="HTH_ARAC_FAMILY_1"/>
    <property type="match status" value="1"/>
</dbReference>
<dbReference type="Proteomes" id="UP000190150">
    <property type="component" value="Unassembled WGS sequence"/>
</dbReference>
<evidence type="ECO:0000259" key="4">
    <source>
        <dbReference type="PROSITE" id="PS01124"/>
    </source>
</evidence>
<dbReference type="PRINTS" id="PR00032">
    <property type="entry name" value="HTHARAC"/>
</dbReference>
<keyword evidence="6" id="KW-1185">Reference proteome</keyword>
<dbReference type="EMBL" id="FUZF01000004">
    <property type="protein sequence ID" value="SKB60408.1"/>
    <property type="molecule type" value="Genomic_DNA"/>
</dbReference>
<dbReference type="AlphaFoldDB" id="A0A1T5CLN9"/>
<evidence type="ECO:0000313" key="5">
    <source>
        <dbReference type="EMBL" id="SKB60408.1"/>
    </source>
</evidence>
<dbReference type="PANTHER" id="PTHR47893">
    <property type="entry name" value="REGULATORY PROTEIN PCHR"/>
    <property type="match status" value="1"/>
</dbReference>
<dbReference type="PROSITE" id="PS01124">
    <property type="entry name" value="HTH_ARAC_FAMILY_2"/>
    <property type="match status" value="1"/>
</dbReference>
<dbReference type="InterPro" id="IPR053142">
    <property type="entry name" value="PchR_regulatory_protein"/>
</dbReference>
<reference evidence="6" key="1">
    <citation type="submission" date="2017-02" db="EMBL/GenBank/DDBJ databases">
        <authorList>
            <person name="Varghese N."/>
            <person name="Submissions S."/>
        </authorList>
    </citation>
    <scope>NUCLEOTIDE SEQUENCE [LARGE SCALE GENOMIC DNA]</scope>
    <source>
        <strain evidence="6">DSM 24091</strain>
    </source>
</reference>
<organism evidence="5 6">
    <name type="scientific">Sphingobacterium nematocida</name>
    <dbReference type="NCBI Taxonomy" id="1513896"/>
    <lineage>
        <taxon>Bacteria</taxon>
        <taxon>Pseudomonadati</taxon>
        <taxon>Bacteroidota</taxon>
        <taxon>Sphingobacteriia</taxon>
        <taxon>Sphingobacteriales</taxon>
        <taxon>Sphingobacteriaceae</taxon>
        <taxon>Sphingobacterium</taxon>
    </lineage>
</organism>
<keyword evidence="1" id="KW-0805">Transcription regulation</keyword>
<gene>
    <name evidence="5" type="ORF">SAMN05660841_01432</name>
</gene>
<dbReference type="PANTHER" id="PTHR47893:SF1">
    <property type="entry name" value="REGULATORY PROTEIN PCHR"/>
    <property type="match status" value="1"/>
</dbReference>
<keyword evidence="2 5" id="KW-0238">DNA-binding</keyword>
<dbReference type="GO" id="GO:0043565">
    <property type="term" value="F:sequence-specific DNA binding"/>
    <property type="evidence" value="ECO:0007669"/>
    <property type="project" value="InterPro"/>
</dbReference>
<dbReference type="SUPFAM" id="SSF46689">
    <property type="entry name" value="Homeodomain-like"/>
    <property type="match status" value="2"/>
</dbReference>
<sequence length="327" mass="37178">MCYRIDASDFLEKMNYNKSIAAGTIPNPRKVGEGIPGDIAIYEETIRNDLHIFTANYHFQDNLVLDCPEENPFLELHLNLSKSSIYYKNSFNISHEVAPMTGNLVYITPTDAVAEIQFKKGITYQTFDIHLPLAILTPYSGQNRLLDAFLTKIDQGRSAGLTDNNIKVNSRIWFAAQEIRSCTYEGLMRNIYIESKVLEILALCFEDENTDHIRLSTRDVDCIHVAASIIRDRVNNPITIRELAREIGINQTKLKIGFKSVFGTTVFGYLQELRMNNAKQYIQETELSIEEISQQCGYINISNFSTAFKKHFGLSPSSLRRSGIKVL</sequence>
<feature type="domain" description="HTH araC/xylS-type" evidence="4">
    <location>
        <begin position="224"/>
        <end position="322"/>
    </location>
</feature>
<dbReference type="STRING" id="1513896.SAMN05660841_01432"/>
<accession>A0A1T5CLN9</accession>
<keyword evidence="3" id="KW-0804">Transcription</keyword>
<dbReference type="InterPro" id="IPR018060">
    <property type="entry name" value="HTH_AraC"/>
</dbReference>